<evidence type="ECO:0000256" key="1">
    <source>
        <dbReference type="SAM" id="MobiDB-lite"/>
    </source>
</evidence>
<dbReference type="PANTHER" id="PTHR35046:SF9">
    <property type="entry name" value="RNA-DIRECTED DNA POLYMERASE"/>
    <property type="match status" value="1"/>
</dbReference>
<reference evidence="3" key="1">
    <citation type="journal article" date="2019" name="Plant Biotechnol. J.">
        <title>Genome sequencing of the Australian wild diploid species Gossypium australe highlights disease resistance and delayed gland morphogenesis.</title>
        <authorList>
            <person name="Cai Y."/>
            <person name="Cai X."/>
            <person name="Wang Q."/>
            <person name="Wang P."/>
            <person name="Zhang Y."/>
            <person name="Cai C."/>
            <person name="Xu Y."/>
            <person name="Wang K."/>
            <person name="Zhou Z."/>
            <person name="Wang C."/>
            <person name="Geng S."/>
            <person name="Li B."/>
            <person name="Dong Q."/>
            <person name="Hou Y."/>
            <person name="Wang H."/>
            <person name="Ai P."/>
            <person name="Liu Z."/>
            <person name="Yi F."/>
            <person name="Sun M."/>
            <person name="An G."/>
            <person name="Cheng J."/>
            <person name="Zhang Y."/>
            <person name="Shi Q."/>
            <person name="Xie Y."/>
            <person name="Shi X."/>
            <person name="Chang Y."/>
            <person name="Huang F."/>
            <person name="Chen Y."/>
            <person name="Hong S."/>
            <person name="Mi L."/>
            <person name="Sun Q."/>
            <person name="Zhang L."/>
            <person name="Zhou B."/>
            <person name="Peng R."/>
            <person name="Zhang X."/>
            <person name="Liu F."/>
        </authorList>
    </citation>
    <scope>NUCLEOTIDE SEQUENCE [LARGE SCALE GENOMIC DNA]</scope>
    <source>
        <strain evidence="3">cv. PA1801</strain>
    </source>
</reference>
<feature type="region of interest" description="Disordered" evidence="1">
    <location>
        <begin position="1"/>
        <end position="25"/>
    </location>
</feature>
<dbReference type="OrthoDB" id="1747743at2759"/>
<gene>
    <name evidence="2" type="ORF">EPI10_021130</name>
</gene>
<dbReference type="Proteomes" id="UP000325315">
    <property type="component" value="Unassembled WGS sequence"/>
</dbReference>
<dbReference type="Gene3D" id="2.40.70.10">
    <property type="entry name" value="Acid Proteases"/>
    <property type="match status" value="1"/>
</dbReference>
<dbReference type="CDD" id="cd00303">
    <property type="entry name" value="retropepsin_like"/>
    <property type="match status" value="1"/>
</dbReference>
<protein>
    <submittedName>
        <fullName evidence="2">Putative LRR receptor-like serine/threonine-protein kinase</fullName>
    </submittedName>
</protein>
<dbReference type="GO" id="GO:0016301">
    <property type="term" value="F:kinase activity"/>
    <property type="evidence" value="ECO:0007669"/>
    <property type="project" value="UniProtKB-KW"/>
</dbReference>
<accession>A0A5B6WHD7</accession>
<organism evidence="2 3">
    <name type="scientific">Gossypium australe</name>
    <dbReference type="NCBI Taxonomy" id="47621"/>
    <lineage>
        <taxon>Eukaryota</taxon>
        <taxon>Viridiplantae</taxon>
        <taxon>Streptophyta</taxon>
        <taxon>Embryophyta</taxon>
        <taxon>Tracheophyta</taxon>
        <taxon>Spermatophyta</taxon>
        <taxon>Magnoliopsida</taxon>
        <taxon>eudicotyledons</taxon>
        <taxon>Gunneridae</taxon>
        <taxon>Pentapetalae</taxon>
        <taxon>rosids</taxon>
        <taxon>malvids</taxon>
        <taxon>Malvales</taxon>
        <taxon>Malvaceae</taxon>
        <taxon>Malvoideae</taxon>
        <taxon>Gossypium</taxon>
    </lineage>
</organism>
<proteinExistence type="predicted"/>
<keyword evidence="2" id="KW-0808">Transferase</keyword>
<keyword evidence="2" id="KW-0418">Kinase</keyword>
<dbReference type="PANTHER" id="PTHR35046">
    <property type="entry name" value="ZINC KNUCKLE (CCHC-TYPE) FAMILY PROTEIN"/>
    <property type="match status" value="1"/>
</dbReference>
<dbReference type="AlphaFoldDB" id="A0A5B6WHD7"/>
<feature type="compositionally biased region" description="Acidic residues" evidence="1">
    <location>
        <begin position="8"/>
        <end position="20"/>
    </location>
</feature>
<dbReference type="InterPro" id="IPR021109">
    <property type="entry name" value="Peptidase_aspartic_dom_sf"/>
</dbReference>
<name>A0A5B6WHD7_9ROSI</name>
<keyword evidence="2" id="KW-0675">Receptor</keyword>
<evidence type="ECO:0000313" key="3">
    <source>
        <dbReference type="Proteomes" id="UP000325315"/>
    </source>
</evidence>
<comment type="caution">
    <text evidence="2">The sequence shown here is derived from an EMBL/GenBank/DDBJ whole genome shotgun (WGS) entry which is preliminary data.</text>
</comment>
<dbReference type="EMBL" id="SMMG02000003">
    <property type="protein sequence ID" value="KAA3480714.1"/>
    <property type="molecule type" value="Genomic_DNA"/>
</dbReference>
<sequence length="149" mass="16717">MVVRADGEIESEEEKEDEPEIPTNEKEEMEYAVEGEILVVKRSLNIQSAKNEQQRENIFHTCCHVQGKVCNMIIDGGSCTNVVSSMLVEKLGLAVTKNPNLYKLQWLNDGCELKVTKQAIVAFSIGKYQDEVVYDMVPMHAGHILLGHP</sequence>
<keyword evidence="3" id="KW-1185">Reference proteome</keyword>
<evidence type="ECO:0000313" key="2">
    <source>
        <dbReference type="EMBL" id="KAA3480714.1"/>
    </source>
</evidence>